<dbReference type="InterPro" id="IPR010982">
    <property type="entry name" value="Lambda_DNA-bd_dom_sf"/>
</dbReference>
<dbReference type="OrthoDB" id="2991476at2"/>
<evidence type="ECO:0000313" key="2">
    <source>
        <dbReference type="EMBL" id="SMD12325.1"/>
    </source>
</evidence>
<sequence length="319" mass="35312">MALDLVDGRASLEVRALSRTVLDWRTKRGWSLAELGELVGFSAAKLSQLCRAVLRMSPLEVVAIGAVCGASDEEVELCVRVAQRAVDPGMWDRINGDAWARLTWTPWDVMAEASELVIVADNVLPELVRVDSYHAALLESGAAVNELDLALQHEVLKRLGVDARDAARPGSPRRLRVRLIVTESLIRDTVGGARVMADQLERLEELTELPGFEFLVVDGDAGPYFGQGTSFTMMRFAEKRFDDVVLLRTLHSGDTWLESAAERESYERALFVLDGVLRSEEESARRLSHASLRLLEPLLGNGSGDRQRHLQLVSDRAGR</sequence>
<dbReference type="SMART" id="SM00530">
    <property type="entry name" value="HTH_XRE"/>
    <property type="match status" value="1"/>
</dbReference>
<dbReference type="GO" id="GO:0003677">
    <property type="term" value="F:DNA binding"/>
    <property type="evidence" value="ECO:0007669"/>
    <property type="project" value="InterPro"/>
</dbReference>
<dbReference type="eggNOG" id="COG1426">
    <property type="taxonomic scope" value="Bacteria"/>
</dbReference>
<keyword evidence="3" id="KW-1185">Reference proteome</keyword>
<dbReference type="InterPro" id="IPR001387">
    <property type="entry name" value="Cro/C1-type_HTH"/>
</dbReference>
<gene>
    <name evidence="2" type="ORF">SAMN05660733_04410</name>
</gene>
<organism evidence="2 3">
    <name type="scientific">Lentzea albidocapillata</name>
    <dbReference type="NCBI Taxonomy" id="40571"/>
    <lineage>
        <taxon>Bacteria</taxon>
        <taxon>Bacillati</taxon>
        <taxon>Actinomycetota</taxon>
        <taxon>Actinomycetes</taxon>
        <taxon>Pseudonocardiales</taxon>
        <taxon>Pseudonocardiaceae</taxon>
        <taxon>Lentzea</taxon>
    </lineage>
</organism>
<proteinExistence type="predicted"/>
<evidence type="ECO:0000313" key="3">
    <source>
        <dbReference type="Proteomes" id="UP000192840"/>
    </source>
</evidence>
<dbReference type="AlphaFoldDB" id="A0A1W2ERM8"/>
<name>A0A1W2ERM8_9PSEU</name>
<dbReference type="STRING" id="40571.SAMN05660733_04410"/>
<dbReference type="SUPFAM" id="SSF47413">
    <property type="entry name" value="lambda repressor-like DNA-binding domains"/>
    <property type="match status" value="1"/>
</dbReference>
<dbReference type="Pfam" id="PF19054">
    <property type="entry name" value="DUF5753"/>
    <property type="match status" value="1"/>
</dbReference>
<reference evidence="3" key="1">
    <citation type="submission" date="2017-04" db="EMBL/GenBank/DDBJ databases">
        <authorList>
            <person name="Varghese N."/>
            <person name="Submissions S."/>
        </authorList>
    </citation>
    <scope>NUCLEOTIDE SEQUENCE [LARGE SCALE GENOMIC DNA]</scope>
    <source>
        <strain evidence="3">DSM 44073</strain>
    </source>
</reference>
<dbReference type="EMBL" id="FWYC01000010">
    <property type="protein sequence ID" value="SMD12325.1"/>
    <property type="molecule type" value="Genomic_DNA"/>
</dbReference>
<accession>A0A1W2ERM8</accession>
<evidence type="ECO:0000259" key="1">
    <source>
        <dbReference type="SMART" id="SM00530"/>
    </source>
</evidence>
<protein>
    <submittedName>
        <fullName evidence="2">Helix-turn-helix domain-containing protein</fullName>
    </submittedName>
</protein>
<dbReference type="InterPro" id="IPR043917">
    <property type="entry name" value="DUF5753"/>
</dbReference>
<dbReference type="Proteomes" id="UP000192840">
    <property type="component" value="Unassembled WGS sequence"/>
</dbReference>
<feature type="domain" description="HTH cro/C1-type" evidence="1">
    <location>
        <begin position="20"/>
        <end position="75"/>
    </location>
</feature>
<dbReference type="CDD" id="cd00093">
    <property type="entry name" value="HTH_XRE"/>
    <property type="match status" value="1"/>
</dbReference>
<dbReference type="RefSeq" id="WP_030476935.1">
    <property type="nucleotide sequence ID" value="NZ_FWYC01000010.1"/>
</dbReference>
<dbReference type="Pfam" id="PF13560">
    <property type="entry name" value="HTH_31"/>
    <property type="match status" value="1"/>
</dbReference>